<comment type="similarity">
    <text evidence="4">Belongs to the alanine racemase family.</text>
</comment>
<dbReference type="PANTHER" id="PTHR30511:SF0">
    <property type="entry name" value="ALANINE RACEMASE, CATABOLIC-RELATED"/>
    <property type="match status" value="1"/>
</dbReference>
<dbReference type="PRINTS" id="PR00992">
    <property type="entry name" value="ALARACEMASE"/>
</dbReference>
<evidence type="ECO:0000313" key="7">
    <source>
        <dbReference type="Proteomes" id="UP000823486"/>
    </source>
</evidence>
<dbReference type="InterPro" id="IPR000821">
    <property type="entry name" value="Ala_racemase"/>
</dbReference>
<feature type="binding site" evidence="4">
    <location>
        <position position="314"/>
    </location>
    <ligand>
        <name>substrate</name>
    </ligand>
</feature>
<dbReference type="PANTHER" id="PTHR30511">
    <property type="entry name" value="ALANINE RACEMASE"/>
    <property type="match status" value="1"/>
</dbReference>
<feature type="active site" description="Proton acceptor; specific for D-alanine" evidence="4">
    <location>
        <position position="41"/>
    </location>
</feature>
<dbReference type="Gene3D" id="2.40.37.10">
    <property type="entry name" value="Lyase, Ornithine Decarboxylase, Chain A, domain 1"/>
    <property type="match status" value="1"/>
</dbReference>
<feature type="binding site" evidence="4">
    <location>
        <position position="138"/>
    </location>
    <ligand>
        <name>substrate</name>
    </ligand>
</feature>
<comment type="catalytic activity">
    <reaction evidence="4">
        <text>L-alanine = D-alanine</text>
        <dbReference type="Rhea" id="RHEA:20249"/>
        <dbReference type="ChEBI" id="CHEBI:57416"/>
        <dbReference type="ChEBI" id="CHEBI:57972"/>
        <dbReference type="EC" id="5.1.1.1"/>
    </reaction>
</comment>
<evidence type="ECO:0000256" key="3">
    <source>
        <dbReference type="ARBA" id="ARBA00023235"/>
    </source>
</evidence>
<dbReference type="EC" id="5.1.1.1" evidence="4"/>
<dbReference type="HAMAP" id="MF_01201">
    <property type="entry name" value="Ala_racemase"/>
    <property type="match status" value="1"/>
</dbReference>
<evidence type="ECO:0000256" key="4">
    <source>
        <dbReference type="HAMAP-Rule" id="MF_01201"/>
    </source>
</evidence>
<keyword evidence="3 4" id="KW-0413">Isomerase</keyword>
<sequence length="385" mass="43114">MENTKFYRDTWAEINLDSIYNNVSNMKKHLPESVRLYAVVKANAYGHGYEQTAKTALEAGADYLAVAFLDEALHLRYKGIDCPILVLGASRPEDAAVAAREDISLTVFTNEWLKEAKESLEDISPVKVHIKCDTGMGRLGFKTKEEIKAAELFLRNHSAFEFEGIYTHFATADEVETDYFDKQLRRFKEMIDYLEKKPKLIHSSNSAAALRFTESLFTAARLGIAMYGLSPSPDIKPMLPYRLQEALSLKTKIVSVKKLHKGESVSYGAVYTAAQDEWIAALPIGYADGFLRKLQGQEVLVDGLRAPIVGRVCMDQCMIKLPYEMKLGTEVTLIGTSGEQTISVDEIAEKLETINYEVTCLVSARVPRIYIKDGKNLITNNSLLD</sequence>
<dbReference type="CDD" id="cd00430">
    <property type="entry name" value="PLPDE_III_AR"/>
    <property type="match status" value="1"/>
</dbReference>
<evidence type="ECO:0000313" key="6">
    <source>
        <dbReference type="EMBL" id="MBM7694588.1"/>
    </source>
</evidence>
<feature type="domain" description="Alanine racemase C-terminal" evidence="5">
    <location>
        <begin position="246"/>
        <end position="371"/>
    </location>
</feature>
<dbReference type="NCBIfam" id="TIGR00492">
    <property type="entry name" value="alr"/>
    <property type="match status" value="1"/>
</dbReference>
<dbReference type="InterPro" id="IPR029066">
    <property type="entry name" value="PLP-binding_barrel"/>
</dbReference>
<keyword evidence="2 4" id="KW-0663">Pyridoxal phosphate</keyword>
<dbReference type="SMART" id="SM01005">
    <property type="entry name" value="Ala_racemase_C"/>
    <property type="match status" value="1"/>
</dbReference>
<proteinExistence type="inferred from homology"/>
<gene>
    <name evidence="6" type="ORF">JOC77_004052</name>
</gene>
<dbReference type="InterPro" id="IPR001608">
    <property type="entry name" value="Ala_racemase_N"/>
</dbReference>
<dbReference type="SUPFAM" id="SSF50621">
    <property type="entry name" value="Alanine racemase C-terminal domain-like"/>
    <property type="match status" value="1"/>
</dbReference>
<reference evidence="6 7" key="1">
    <citation type="submission" date="2021-01" db="EMBL/GenBank/DDBJ databases">
        <title>Genomic Encyclopedia of Type Strains, Phase IV (KMG-IV): sequencing the most valuable type-strain genomes for metagenomic binning, comparative biology and taxonomic classification.</title>
        <authorList>
            <person name="Goeker M."/>
        </authorList>
    </citation>
    <scope>NUCLEOTIDE SEQUENCE [LARGE SCALE GENOMIC DNA]</scope>
    <source>
        <strain evidence="6 7">DSM 105482</strain>
    </source>
</reference>
<protein>
    <recommendedName>
        <fullName evidence="4">Alanine racemase</fullName>
        <ecNumber evidence="4">5.1.1.1</ecNumber>
    </recommendedName>
</protein>
<dbReference type="InterPro" id="IPR009006">
    <property type="entry name" value="Ala_racemase/Decarboxylase_C"/>
</dbReference>
<accession>A0ABS2QN55</accession>
<dbReference type="RefSeq" id="WP_204547517.1">
    <property type="nucleotide sequence ID" value="NZ_JAFBFI010000028.1"/>
</dbReference>
<name>A0ABS2QN55_9BACI</name>
<dbReference type="Gene3D" id="3.20.20.10">
    <property type="entry name" value="Alanine racemase"/>
    <property type="match status" value="1"/>
</dbReference>
<comment type="pathway">
    <text evidence="4">Amino-acid biosynthesis; D-alanine biosynthesis; D-alanine from L-alanine: step 1/1.</text>
</comment>
<dbReference type="GO" id="GO:0008784">
    <property type="term" value="F:alanine racemase activity"/>
    <property type="evidence" value="ECO:0007669"/>
    <property type="project" value="UniProtKB-EC"/>
</dbReference>
<feature type="modified residue" description="N6-(pyridoxal phosphate)lysine" evidence="4">
    <location>
        <position position="41"/>
    </location>
</feature>
<evidence type="ECO:0000256" key="1">
    <source>
        <dbReference type="ARBA" id="ARBA00001933"/>
    </source>
</evidence>
<dbReference type="Proteomes" id="UP000823486">
    <property type="component" value="Unassembled WGS sequence"/>
</dbReference>
<comment type="function">
    <text evidence="4">Catalyzes the interconversion of L-alanine and D-alanine. May also act on other amino acids.</text>
</comment>
<dbReference type="SUPFAM" id="SSF51419">
    <property type="entry name" value="PLP-binding barrel"/>
    <property type="match status" value="1"/>
</dbReference>
<dbReference type="InterPro" id="IPR020622">
    <property type="entry name" value="Ala_racemase_pyridoxalP-BS"/>
</dbReference>
<organism evidence="6 7">
    <name type="scientific">Peribacillus deserti</name>
    <dbReference type="NCBI Taxonomy" id="673318"/>
    <lineage>
        <taxon>Bacteria</taxon>
        <taxon>Bacillati</taxon>
        <taxon>Bacillota</taxon>
        <taxon>Bacilli</taxon>
        <taxon>Bacillales</taxon>
        <taxon>Bacillaceae</taxon>
        <taxon>Peribacillus</taxon>
    </lineage>
</organism>
<dbReference type="PROSITE" id="PS00395">
    <property type="entry name" value="ALANINE_RACEMASE"/>
    <property type="match status" value="1"/>
</dbReference>
<dbReference type="InterPro" id="IPR011079">
    <property type="entry name" value="Ala_racemase_C"/>
</dbReference>
<dbReference type="Pfam" id="PF00842">
    <property type="entry name" value="Ala_racemase_C"/>
    <property type="match status" value="1"/>
</dbReference>
<keyword evidence="7" id="KW-1185">Reference proteome</keyword>
<feature type="active site" description="Proton acceptor; specific for L-alanine" evidence="4">
    <location>
        <position position="267"/>
    </location>
</feature>
<evidence type="ECO:0000256" key="2">
    <source>
        <dbReference type="ARBA" id="ARBA00022898"/>
    </source>
</evidence>
<dbReference type="EMBL" id="JAFBFI010000028">
    <property type="protein sequence ID" value="MBM7694588.1"/>
    <property type="molecule type" value="Genomic_DNA"/>
</dbReference>
<evidence type="ECO:0000259" key="5">
    <source>
        <dbReference type="SMART" id="SM01005"/>
    </source>
</evidence>
<dbReference type="Pfam" id="PF01168">
    <property type="entry name" value="Ala_racemase_N"/>
    <property type="match status" value="1"/>
</dbReference>
<comment type="cofactor">
    <cofactor evidence="1 4">
        <name>pyridoxal 5'-phosphate</name>
        <dbReference type="ChEBI" id="CHEBI:597326"/>
    </cofactor>
</comment>
<comment type="caution">
    <text evidence="6">The sequence shown here is derived from an EMBL/GenBank/DDBJ whole genome shotgun (WGS) entry which is preliminary data.</text>
</comment>